<dbReference type="Gene3D" id="3.40.50.720">
    <property type="entry name" value="NAD(P)-binding Rossmann-like Domain"/>
    <property type="match status" value="1"/>
</dbReference>
<protein>
    <recommendedName>
        <fullName evidence="4">NAD(P)-binding protein</fullName>
    </recommendedName>
</protein>
<gene>
    <name evidence="2" type="ORF">BP00DRAFT_456814</name>
</gene>
<evidence type="ECO:0000313" key="2">
    <source>
        <dbReference type="EMBL" id="PYI31662.1"/>
    </source>
</evidence>
<sequence>MDTVFEFVNLTSVNDCSHASRHNWRSHAKSNATKRLSHTPKDEQPQQTLAERHRISEAVGLGLLSPFHIYPSRLNAATVSRMSDKAAPGELISESPLIYDIVNDYTTQKNAETTHPTLPSLTLPAPTFFANQTLLITGANTGVGLEAARHALRLRAVKVILGVRDLTKGEAARADLLSTTGTSTCALNMVEPGKDELRR</sequence>
<reference evidence="2 3" key="1">
    <citation type="submission" date="2018-02" db="EMBL/GenBank/DDBJ databases">
        <title>The genomes of Aspergillus section Nigri reveals drivers in fungal speciation.</title>
        <authorList>
            <consortium name="DOE Joint Genome Institute"/>
            <person name="Vesth T.C."/>
            <person name="Nybo J."/>
            <person name="Theobald S."/>
            <person name="Brandl J."/>
            <person name="Frisvad J.C."/>
            <person name="Nielsen K.F."/>
            <person name="Lyhne E.K."/>
            <person name="Kogle M.E."/>
            <person name="Kuo A."/>
            <person name="Riley R."/>
            <person name="Clum A."/>
            <person name="Nolan M."/>
            <person name="Lipzen A."/>
            <person name="Salamov A."/>
            <person name="Henrissat B."/>
            <person name="Wiebenga A."/>
            <person name="De vries R.P."/>
            <person name="Grigoriev I.V."/>
            <person name="Mortensen U.H."/>
            <person name="Andersen M.R."/>
            <person name="Baker S.E."/>
        </authorList>
    </citation>
    <scope>NUCLEOTIDE SEQUENCE [LARGE SCALE GENOMIC DNA]</scope>
    <source>
        <strain evidence="2 3">CBS 114.80</strain>
    </source>
</reference>
<organism evidence="2 3">
    <name type="scientific">Aspergillus indologenus CBS 114.80</name>
    <dbReference type="NCBI Taxonomy" id="1450541"/>
    <lineage>
        <taxon>Eukaryota</taxon>
        <taxon>Fungi</taxon>
        <taxon>Dikarya</taxon>
        <taxon>Ascomycota</taxon>
        <taxon>Pezizomycotina</taxon>
        <taxon>Eurotiomycetes</taxon>
        <taxon>Eurotiomycetidae</taxon>
        <taxon>Eurotiales</taxon>
        <taxon>Aspergillaceae</taxon>
        <taxon>Aspergillus</taxon>
        <taxon>Aspergillus subgen. Circumdati</taxon>
    </lineage>
</organism>
<dbReference type="Proteomes" id="UP000248817">
    <property type="component" value="Unassembled WGS sequence"/>
</dbReference>
<keyword evidence="3" id="KW-1185">Reference proteome</keyword>
<accession>A0A2V5I967</accession>
<dbReference type="SUPFAM" id="SSF51735">
    <property type="entry name" value="NAD(P)-binding Rossmann-fold domains"/>
    <property type="match status" value="1"/>
</dbReference>
<feature type="region of interest" description="Disordered" evidence="1">
    <location>
        <begin position="19"/>
        <end position="49"/>
    </location>
</feature>
<feature type="compositionally biased region" description="Basic and acidic residues" evidence="1">
    <location>
        <begin position="39"/>
        <end position="49"/>
    </location>
</feature>
<feature type="compositionally biased region" description="Basic residues" evidence="1">
    <location>
        <begin position="19"/>
        <end position="28"/>
    </location>
</feature>
<dbReference type="InterPro" id="IPR036291">
    <property type="entry name" value="NAD(P)-bd_dom_sf"/>
</dbReference>
<evidence type="ECO:0008006" key="4">
    <source>
        <dbReference type="Google" id="ProtNLM"/>
    </source>
</evidence>
<dbReference type="AlphaFoldDB" id="A0A2V5I967"/>
<evidence type="ECO:0000256" key="1">
    <source>
        <dbReference type="SAM" id="MobiDB-lite"/>
    </source>
</evidence>
<evidence type="ECO:0000313" key="3">
    <source>
        <dbReference type="Proteomes" id="UP000248817"/>
    </source>
</evidence>
<name>A0A2V5I967_9EURO</name>
<dbReference type="EMBL" id="KZ825500">
    <property type="protein sequence ID" value="PYI31662.1"/>
    <property type="molecule type" value="Genomic_DNA"/>
</dbReference>
<proteinExistence type="predicted"/>